<dbReference type="GeneID" id="68096850"/>
<name>A0AA88KKJ0_NAELO</name>
<dbReference type="EMBL" id="PYSW02000021">
    <property type="protein sequence ID" value="KAG2383058.1"/>
    <property type="molecule type" value="Genomic_DNA"/>
</dbReference>
<feature type="repeat" description="RCC1" evidence="1">
    <location>
        <begin position="281"/>
        <end position="364"/>
    </location>
</feature>
<evidence type="ECO:0000313" key="2">
    <source>
        <dbReference type="EMBL" id="KAG2383058.1"/>
    </source>
</evidence>
<dbReference type="PANTHER" id="PTHR45982:SF1">
    <property type="entry name" value="REGULATOR OF CHROMOSOME CONDENSATION"/>
    <property type="match status" value="1"/>
</dbReference>
<dbReference type="InterPro" id="IPR000408">
    <property type="entry name" value="Reg_chr_condens"/>
</dbReference>
<dbReference type="RefSeq" id="XP_044548737.1">
    <property type="nucleotide sequence ID" value="XM_044694029.1"/>
</dbReference>
<accession>A0AA88KKJ0</accession>
<evidence type="ECO:0000256" key="1">
    <source>
        <dbReference type="PROSITE-ProRule" id="PRU00235"/>
    </source>
</evidence>
<sequence length="611" mass="67981">MSSLTAQVVVLKEEEEEHFSDSRIVESSSTTLVGEVTDEKKQSEDPLELLIFEKVQTHGDCKRGFTYSLLKEEENDFKAAEVARKIRMVSLDLPSSEMSNKPSRGKWQLDVYKLPWSEKQVPQRKLYDPEYQISFPLAPVNMSSCCSELLSPQNILKIESSHNHCLLLTKDGVVYSMGDSEFGKLGNGYEPQQTNNHPFIRKPILLMDNAIDIAVGKNHSVIVTNEGNVHTFGCGKYGQLGHGSVKNENMPRVIDDFITRDIKVISASCGDNHTLCLTSTGLVYGFGSGSSGQLGILSFLDRNHDLQIHEKAQLTYVCSPRLVQVMRPVQQETEEYRRLRTKKTFVEMDKICCGADYSAFLTKQGQLWLCGNGLTGVICNGTFVANNFEPTESQFLAPSPRTESSIVTQINLASGSCDPNTLDVSVDMTLDVKMVQPPIPKFLPYCHEKPQSTVRTTPVSRASSSAHWQKYFPSHQQKAEGQTIKFIDISCGKSHIFCLARDQRVFAAGLNFNGQLGIGSRTSQCRLVDVTPHLPHQLKVEGIQQIVCGPDFTILISALGTAFCSGRFPGNTEDSLKFVQVTSLSDLNWSVEKVFSKSYSQVFALCKKRTE</sequence>
<keyword evidence="3" id="KW-1185">Reference proteome</keyword>
<comment type="caution">
    <text evidence="2">The sequence shown here is derived from an EMBL/GenBank/DDBJ whole genome shotgun (WGS) entry which is preliminary data.</text>
</comment>
<dbReference type="Pfam" id="PF00415">
    <property type="entry name" value="RCC1"/>
    <property type="match status" value="3"/>
</dbReference>
<dbReference type="Gene3D" id="2.130.10.30">
    <property type="entry name" value="Regulator of chromosome condensation 1/beta-lactamase-inhibitor protein II"/>
    <property type="match status" value="2"/>
</dbReference>
<dbReference type="PRINTS" id="PR00633">
    <property type="entry name" value="RCCNDNSATION"/>
</dbReference>
<protein>
    <submittedName>
        <fullName evidence="2">Uncharacterized protein</fullName>
    </submittedName>
</protein>
<proteinExistence type="predicted"/>
<dbReference type="InterPro" id="IPR009091">
    <property type="entry name" value="RCC1/BLIP-II"/>
</dbReference>
<reference evidence="2 3" key="1">
    <citation type="journal article" date="2018" name="BMC Genomics">
        <title>The genome of Naegleria lovaniensis, the basis for a comparative approach to unravel pathogenicity factors of the human pathogenic amoeba N. fowleri.</title>
        <authorList>
            <person name="Liechti N."/>
            <person name="Schurch N."/>
            <person name="Bruggmann R."/>
            <person name="Wittwer M."/>
        </authorList>
    </citation>
    <scope>NUCLEOTIDE SEQUENCE [LARGE SCALE GENOMIC DNA]</scope>
    <source>
        <strain evidence="2 3">ATCC 30569</strain>
    </source>
</reference>
<dbReference type="PROSITE" id="PS50012">
    <property type="entry name" value="RCC1_3"/>
    <property type="match status" value="4"/>
</dbReference>
<dbReference type="Proteomes" id="UP000816034">
    <property type="component" value="Unassembled WGS sequence"/>
</dbReference>
<evidence type="ECO:0000313" key="3">
    <source>
        <dbReference type="Proteomes" id="UP000816034"/>
    </source>
</evidence>
<feature type="repeat" description="RCC1" evidence="1">
    <location>
        <begin position="172"/>
        <end position="226"/>
    </location>
</feature>
<gene>
    <name evidence="2" type="ORF">C9374_004395</name>
</gene>
<dbReference type="PANTHER" id="PTHR45982">
    <property type="entry name" value="REGULATOR OF CHROMOSOME CONDENSATION"/>
    <property type="match status" value="1"/>
</dbReference>
<dbReference type="SUPFAM" id="SSF50985">
    <property type="entry name" value="RCC1/BLIP-II"/>
    <property type="match status" value="1"/>
</dbReference>
<feature type="repeat" description="RCC1" evidence="1">
    <location>
        <begin position="227"/>
        <end position="280"/>
    </location>
</feature>
<dbReference type="PROSITE" id="PS00626">
    <property type="entry name" value="RCC1_2"/>
    <property type="match status" value="2"/>
</dbReference>
<dbReference type="AlphaFoldDB" id="A0AA88KKJ0"/>
<feature type="repeat" description="RCC1" evidence="1">
    <location>
        <begin position="503"/>
        <end position="559"/>
    </location>
</feature>
<dbReference type="InterPro" id="IPR051553">
    <property type="entry name" value="Ran_GTPase-activating"/>
</dbReference>
<organism evidence="2 3">
    <name type="scientific">Naegleria lovaniensis</name>
    <name type="common">Amoeba</name>
    <dbReference type="NCBI Taxonomy" id="51637"/>
    <lineage>
        <taxon>Eukaryota</taxon>
        <taxon>Discoba</taxon>
        <taxon>Heterolobosea</taxon>
        <taxon>Tetramitia</taxon>
        <taxon>Eutetramitia</taxon>
        <taxon>Vahlkampfiidae</taxon>
        <taxon>Naegleria</taxon>
    </lineage>
</organism>